<reference evidence="5 6" key="1">
    <citation type="submission" date="2020-08" db="EMBL/GenBank/DDBJ databases">
        <title>Genomic Encyclopedia of Type Strains, Phase IV (KMG-IV): sequencing the most valuable type-strain genomes for metagenomic binning, comparative biology and taxonomic classification.</title>
        <authorList>
            <person name="Goeker M."/>
        </authorList>
    </citation>
    <scope>NUCLEOTIDE SEQUENCE [LARGE SCALE GENOMIC DNA]</scope>
    <source>
        <strain evidence="5 6">DSM 7465</strain>
    </source>
</reference>
<dbReference type="PROSITE" id="PS00622">
    <property type="entry name" value="HTH_LUXR_1"/>
    <property type="match status" value="1"/>
</dbReference>
<protein>
    <submittedName>
        <fullName evidence="5">Two-component system nitrate/nitrite response regulator NarL</fullName>
    </submittedName>
</protein>
<dbReference type="InterPro" id="IPR039420">
    <property type="entry name" value="WalR-like"/>
</dbReference>
<dbReference type="PRINTS" id="PR00038">
    <property type="entry name" value="HTHLUXR"/>
</dbReference>
<dbReference type="GO" id="GO:0006355">
    <property type="term" value="P:regulation of DNA-templated transcription"/>
    <property type="evidence" value="ECO:0007669"/>
    <property type="project" value="InterPro"/>
</dbReference>
<organism evidence="5 6">
    <name type="scientific">Rhizorhapis suberifaciens</name>
    <name type="common">corky root of lettuce</name>
    <dbReference type="NCBI Taxonomy" id="13656"/>
    <lineage>
        <taxon>Bacteria</taxon>
        <taxon>Pseudomonadati</taxon>
        <taxon>Pseudomonadota</taxon>
        <taxon>Alphaproteobacteria</taxon>
        <taxon>Sphingomonadales</taxon>
        <taxon>Sphingomonadaceae</taxon>
        <taxon>Rhizorhapis</taxon>
    </lineage>
</organism>
<dbReference type="PANTHER" id="PTHR43214:SF42">
    <property type="entry name" value="TRANSCRIPTIONAL REGULATORY PROTEIN DESR"/>
    <property type="match status" value="1"/>
</dbReference>
<keyword evidence="2" id="KW-0597">Phosphoprotein</keyword>
<dbReference type="PROSITE" id="PS50043">
    <property type="entry name" value="HTH_LUXR_2"/>
    <property type="match status" value="1"/>
</dbReference>
<dbReference type="Pfam" id="PF00072">
    <property type="entry name" value="Response_reg"/>
    <property type="match status" value="1"/>
</dbReference>
<dbReference type="Gene3D" id="3.40.50.2300">
    <property type="match status" value="1"/>
</dbReference>
<dbReference type="InterPro" id="IPR016032">
    <property type="entry name" value="Sig_transdc_resp-reg_C-effctor"/>
</dbReference>
<dbReference type="GO" id="GO:0000160">
    <property type="term" value="P:phosphorelay signal transduction system"/>
    <property type="evidence" value="ECO:0007669"/>
    <property type="project" value="InterPro"/>
</dbReference>
<dbReference type="RefSeq" id="WP_184474543.1">
    <property type="nucleotide sequence ID" value="NZ_JACHOV010000003.1"/>
</dbReference>
<dbReference type="SUPFAM" id="SSF46894">
    <property type="entry name" value="C-terminal effector domain of the bipartite response regulators"/>
    <property type="match status" value="1"/>
</dbReference>
<feature type="modified residue" description="4-aspartylphosphate" evidence="2">
    <location>
        <position position="59"/>
    </location>
</feature>
<evidence type="ECO:0000256" key="2">
    <source>
        <dbReference type="PROSITE-ProRule" id="PRU00169"/>
    </source>
</evidence>
<gene>
    <name evidence="5" type="ORF">HNQ99_001001</name>
</gene>
<evidence type="ECO:0000313" key="5">
    <source>
        <dbReference type="EMBL" id="MBB4640708.1"/>
    </source>
</evidence>
<dbReference type="GO" id="GO:0003677">
    <property type="term" value="F:DNA binding"/>
    <property type="evidence" value="ECO:0007669"/>
    <property type="project" value="UniProtKB-KW"/>
</dbReference>
<sequence>MTHDIEVSLLGRNEIVREGLRRILTEEHFQVTASVEDSAQLRVTVKDQTGFRSHIIIIDNGPDQFGLENCRKLQQRFPGSKLVLLADEFDYGEVAEAFRAGVDGYIVKEISCEPLISSLHLVSMGEKVMPSQLAGTLANGNGAMARRNWRESIADVNLSEREVEILRCLILGYANKVISRRLTISEATVKVHVKAILRKLRVSNRTQAAIWAVKRGLETHLAAQPKDRTILNDDDSGFELLSDCAA</sequence>
<proteinExistence type="predicted"/>
<keyword evidence="1" id="KW-0238">DNA-binding</keyword>
<keyword evidence="6" id="KW-1185">Reference proteome</keyword>
<dbReference type="InterPro" id="IPR011006">
    <property type="entry name" value="CheY-like_superfamily"/>
</dbReference>
<dbReference type="Proteomes" id="UP000575068">
    <property type="component" value="Unassembled WGS sequence"/>
</dbReference>
<dbReference type="InterPro" id="IPR001789">
    <property type="entry name" value="Sig_transdc_resp-reg_receiver"/>
</dbReference>
<name>A0A840HT22_9SPHN</name>
<dbReference type="InterPro" id="IPR000792">
    <property type="entry name" value="Tscrpt_reg_LuxR_C"/>
</dbReference>
<dbReference type="AlphaFoldDB" id="A0A840HT22"/>
<evidence type="ECO:0000313" key="6">
    <source>
        <dbReference type="Proteomes" id="UP000575068"/>
    </source>
</evidence>
<dbReference type="Pfam" id="PF00196">
    <property type="entry name" value="GerE"/>
    <property type="match status" value="1"/>
</dbReference>
<feature type="domain" description="Response regulatory" evidence="4">
    <location>
        <begin position="6"/>
        <end position="123"/>
    </location>
</feature>
<dbReference type="PANTHER" id="PTHR43214">
    <property type="entry name" value="TWO-COMPONENT RESPONSE REGULATOR"/>
    <property type="match status" value="1"/>
</dbReference>
<comment type="caution">
    <text evidence="5">The sequence shown here is derived from an EMBL/GenBank/DDBJ whole genome shotgun (WGS) entry which is preliminary data.</text>
</comment>
<dbReference type="SMART" id="SM00421">
    <property type="entry name" value="HTH_LUXR"/>
    <property type="match status" value="1"/>
</dbReference>
<dbReference type="EMBL" id="JACHOV010000003">
    <property type="protein sequence ID" value="MBB4640708.1"/>
    <property type="molecule type" value="Genomic_DNA"/>
</dbReference>
<feature type="domain" description="HTH luxR-type" evidence="3">
    <location>
        <begin position="151"/>
        <end position="216"/>
    </location>
</feature>
<dbReference type="PROSITE" id="PS50110">
    <property type="entry name" value="RESPONSE_REGULATORY"/>
    <property type="match status" value="1"/>
</dbReference>
<evidence type="ECO:0000259" key="4">
    <source>
        <dbReference type="PROSITE" id="PS50110"/>
    </source>
</evidence>
<evidence type="ECO:0000259" key="3">
    <source>
        <dbReference type="PROSITE" id="PS50043"/>
    </source>
</evidence>
<dbReference type="CDD" id="cd06170">
    <property type="entry name" value="LuxR_C_like"/>
    <property type="match status" value="1"/>
</dbReference>
<accession>A0A840HT22</accession>
<dbReference type="SUPFAM" id="SSF52172">
    <property type="entry name" value="CheY-like"/>
    <property type="match status" value="1"/>
</dbReference>
<evidence type="ECO:0000256" key="1">
    <source>
        <dbReference type="ARBA" id="ARBA00023125"/>
    </source>
</evidence>